<gene>
    <name evidence="5" type="ORF">MUY27_19825</name>
</gene>
<dbReference type="AlphaFoldDB" id="A0A9X1X6D4"/>
<dbReference type="GO" id="GO:0042597">
    <property type="term" value="C:periplasmic space"/>
    <property type="evidence" value="ECO:0007669"/>
    <property type="project" value="InterPro"/>
</dbReference>
<accession>A0A9X1X6D4</accession>
<dbReference type="Proteomes" id="UP001139450">
    <property type="component" value="Unassembled WGS sequence"/>
</dbReference>
<dbReference type="Pfam" id="PF05426">
    <property type="entry name" value="Alginate_lyase"/>
    <property type="match status" value="1"/>
</dbReference>
<feature type="signal peptide" evidence="3">
    <location>
        <begin position="1"/>
        <end position="23"/>
    </location>
</feature>
<dbReference type="SUPFAM" id="SSF48230">
    <property type="entry name" value="Chondroitin AC/alginate lyase"/>
    <property type="match status" value="1"/>
</dbReference>
<dbReference type="EMBL" id="JALJEJ010000015">
    <property type="protein sequence ID" value="MCJ8211977.1"/>
    <property type="molecule type" value="Genomic_DNA"/>
</dbReference>
<dbReference type="RefSeq" id="WP_245133109.1">
    <property type="nucleotide sequence ID" value="NZ_JALJEJ010000015.1"/>
</dbReference>
<dbReference type="InterPro" id="IPR008929">
    <property type="entry name" value="Chondroitin_lyas"/>
</dbReference>
<sequence length="391" mass="42363">MKTQTLKLWLCALVCVALVTVFVRCTKKTVSPVVDQPVESAAGNKKTNAVTFVHPGILNTQASLDYIANQANNNDADRLAAYQKVLDYCNTHSPSNGYKATIQVASSAGTQDETNFKGDALLSYALALRWAKTGNAAYATTVKQILDGWANAFQSITVVGTNPNPNQGSLEAAWAAPTFAAAAEIIKYYQTAGGQTGGWTAAEDSQFKSFLNKLKDNYINNTPNYHNNWVVSQGYAKMAIGIFLDSQAVYDSGVTLVKTVIPEIIATDGSMNGEICGHNDYTHFQYSLTGITYAANLAAIQFADYSIYTASSSRLLTGYQYQYKLIKGTVSPSCSVSGSPSNPIWPGIEIADRRFHTTETSYIRNLQAPYGLPGNDVGFLGWTSYTHHNVP</sequence>
<keyword evidence="2 5" id="KW-0456">Lyase</keyword>
<evidence type="ECO:0000256" key="3">
    <source>
        <dbReference type="SAM" id="SignalP"/>
    </source>
</evidence>
<keyword evidence="1 3" id="KW-0732">Signal</keyword>
<protein>
    <submittedName>
        <fullName evidence="5">Alginate lyase family protein</fullName>
    </submittedName>
</protein>
<proteinExistence type="predicted"/>
<feature type="domain" description="Alginate lyase" evidence="4">
    <location>
        <begin position="79"/>
        <end position="321"/>
    </location>
</feature>
<organism evidence="5 6">
    <name type="scientific">Mucilaginibacter straminoryzae</name>
    <dbReference type="NCBI Taxonomy" id="2932774"/>
    <lineage>
        <taxon>Bacteria</taxon>
        <taxon>Pseudomonadati</taxon>
        <taxon>Bacteroidota</taxon>
        <taxon>Sphingobacteriia</taxon>
        <taxon>Sphingobacteriales</taxon>
        <taxon>Sphingobacteriaceae</taxon>
        <taxon>Mucilaginibacter</taxon>
    </lineage>
</organism>
<evidence type="ECO:0000256" key="1">
    <source>
        <dbReference type="ARBA" id="ARBA00022729"/>
    </source>
</evidence>
<dbReference type="InterPro" id="IPR008397">
    <property type="entry name" value="Alginate_lyase_dom"/>
</dbReference>
<evidence type="ECO:0000256" key="2">
    <source>
        <dbReference type="ARBA" id="ARBA00023239"/>
    </source>
</evidence>
<evidence type="ECO:0000259" key="4">
    <source>
        <dbReference type="Pfam" id="PF05426"/>
    </source>
</evidence>
<dbReference type="GO" id="GO:0016829">
    <property type="term" value="F:lyase activity"/>
    <property type="evidence" value="ECO:0007669"/>
    <property type="project" value="UniProtKB-KW"/>
</dbReference>
<feature type="chain" id="PRO_5040939422" evidence="3">
    <location>
        <begin position="24"/>
        <end position="391"/>
    </location>
</feature>
<comment type="caution">
    <text evidence="5">The sequence shown here is derived from an EMBL/GenBank/DDBJ whole genome shotgun (WGS) entry which is preliminary data.</text>
</comment>
<dbReference type="Gene3D" id="1.50.10.100">
    <property type="entry name" value="Chondroitin AC/alginate lyase"/>
    <property type="match status" value="1"/>
</dbReference>
<name>A0A9X1X6D4_9SPHI</name>
<evidence type="ECO:0000313" key="6">
    <source>
        <dbReference type="Proteomes" id="UP001139450"/>
    </source>
</evidence>
<keyword evidence="6" id="KW-1185">Reference proteome</keyword>
<evidence type="ECO:0000313" key="5">
    <source>
        <dbReference type="EMBL" id="MCJ8211977.1"/>
    </source>
</evidence>
<reference evidence="5" key="1">
    <citation type="submission" date="2022-04" db="EMBL/GenBank/DDBJ databases">
        <title>Mucilaginibacter sp. RS28 isolated from freshwater.</title>
        <authorList>
            <person name="Ko S.-R."/>
        </authorList>
    </citation>
    <scope>NUCLEOTIDE SEQUENCE</scope>
    <source>
        <strain evidence="5">RS28</strain>
    </source>
</reference>